<comment type="catalytic activity">
    <reaction evidence="7">
        <text>arsenic triglutathione + 2 [thioredoxin]-dithiol + 2 S-adenosyl-L-methionine + H2O = dimethylarsinous acid + 2 [thioredoxin]-disulfide + 3 glutathione + 2 S-adenosyl-L-homocysteine + 2 H(+)</text>
        <dbReference type="Rhea" id="RHEA:69464"/>
        <dbReference type="Rhea" id="RHEA-COMP:10698"/>
        <dbReference type="Rhea" id="RHEA-COMP:10700"/>
        <dbReference type="ChEBI" id="CHEBI:15377"/>
        <dbReference type="ChEBI" id="CHEBI:15378"/>
        <dbReference type="ChEBI" id="CHEBI:23808"/>
        <dbReference type="ChEBI" id="CHEBI:29950"/>
        <dbReference type="ChEBI" id="CHEBI:50058"/>
        <dbReference type="ChEBI" id="CHEBI:57856"/>
        <dbReference type="ChEBI" id="CHEBI:57925"/>
        <dbReference type="ChEBI" id="CHEBI:59789"/>
        <dbReference type="ChEBI" id="CHEBI:183640"/>
        <dbReference type="EC" id="2.1.1.137"/>
    </reaction>
</comment>
<dbReference type="InterPro" id="IPR029063">
    <property type="entry name" value="SAM-dependent_MTases_sf"/>
</dbReference>
<evidence type="ECO:0000256" key="8">
    <source>
        <dbReference type="ARBA" id="ARBA00048428"/>
    </source>
</evidence>
<dbReference type="AlphaFoldDB" id="W8ESQ2"/>
<gene>
    <name evidence="10" type="ORF">Hsw_0589</name>
</gene>
<comment type="similarity">
    <text evidence="3">Belongs to the methyltransferase superfamily. Arsenite methyltransferase family.</text>
</comment>
<dbReference type="InterPro" id="IPR025714">
    <property type="entry name" value="Methyltranfer_dom"/>
</dbReference>
<evidence type="ECO:0000256" key="1">
    <source>
        <dbReference type="ARBA" id="ARBA00022679"/>
    </source>
</evidence>
<keyword evidence="2" id="KW-0949">S-adenosyl-L-methionine</keyword>
<feature type="domain" description="Methyltransferase" evidence="9">
    <location>
        <begin position="2"/>
        <end position="127"/>
    </location>
</feature>
<accession>W8ESQ2</accession>
<dbReference type="InterPro" id="IPR026669">
    <property type="entry name" value="Arsenite_MeTrfase-like"/>
</dbReference>
<comment type="catalytic activity">
    <reaction evidence="8">
        <text>arsenic triglutathione + 3 [thioredoxin]-dithiol + 3 S-adenosyl-L-methionine = trimethylarsine + 3 [thioredoxin]-disulfide + 3 glutathione + 3 S-adenosyl-L-homocysteine + 3 H(+)</text>
        <dbReference type="Rhea" id="RHEA:69432"/>
        <dbReference type="Rhea" id="RHEA-COMP:10698"/>
        <dbReference type="Rhea" id="RHEA-COMP:10700"/>
        <dbReference type="ChEBI" id="CHEBI:15378"/>
        <dbReference type="ChEBI" id="CHEBI:27130"/>
        <dbReference type="ChEBI" id="CHEBI:29950"/>
        <dbReference type="ChEBI" id="CHEBI:50058"/>
        <dbReference type="ChEBI" id="CHEBI:57856"/>
        <dbReference type="ChEBI" id="CHEBI:57925"/>
        <dbReference type="ChEBI" id="CHEBI:59789"/>
        <dbReference type="ChEBI" id="CHEBI:183640"/>
        <dbReference type="EC" id="2.1.1.137"/>
    </reaction>
</comment>
<organism evidence="10 11">
    <name type="scientific">Hymenobacter swuensis DY53</name>
    <dbReference type="NCBI Taxonomy" id="1227739"/>
    <lineage>
        <taxon>Bacteria</taxon>
        <taxon>Pseudomonadati</taxon>
        <taxon>Bacteroidota</taxon>
        <taxon>Cytophagia</taxon>
        <taxon>Cytophagales</taxon>
        <taxon>Hymenobacteraceae</taxon>
        <taxon>Hymenobacter</taxon>
    </lineage>
</organism>
<comment type="catalytic activity">
    <reaction evidence="6">
        <text>arsenic triglutathione + [thioredoxin]-dithiol + S-adenosyl-L-methionine + 2 H2O = methylarsonous acid + [thioredoxin]-disulfide + 3 glutathione + S-adenosyl-L-homocysteine + H(+)</text>
        <dbReference type="Rhea" id="RHEA:69460"/>
        <dbReference type="Rhea" id="RHEA-COMP:10698"/>
        <dbReference type="Rhea" id="RHEA-COMP:10700"/>
        <dbReference type="ChEBI" id="CHEBI:15377"/>
        <dbReference type="ChEBI" id="CHEBI:15378"/>
        <dbReference type="ChEBI" id="CHEBI:17826"/>
        <dbReference type="ChEBI" id="CHEBI:29950"/>
        <dbReference type="ChEBI" id="CHEBI:50058"/>
        <dbReference type="ChEBI" id="CHEBI:57856"/>
        <dbReference type="ChEBI" id="CHEBI:57925"/>
        <dbReference type="ChEBI" id="CHEBI:59789"/>
        <dbReference type="ChEBI" id="CHEBI:183640"/>
        <dbReference type="EC" id="2.1.1.137"/>
    </reaction>
</comment>
<evidence type="ECO:0000259" key="9">
    <source>
        <dbReference type="Pfam" id="PF13847"/>
    </source>
</evidence>
<dbReference type="PANTHER" id="PTHR43675:SF8">
    <property type="entry name" value="ARSENITE METHYLTRANSFERASE"/>
    <property type="match status" value="1"/>
</dbReference>
<reference evidence="10 11" key="1">
    <citation type="submission" date="2014-01" db="EMBL/GenBank/DDBJ databases">
        <title>Complete genome sequence of ionizing-radiation resistance bacterium Hymenobacter swuensis DY53.</title>
        <authorList>
            <person name="Jung J.-H."/>
            <person name="Jeong S.-W."/>
            <person name="Joe M.-H."/>
            <person name="Cho y.-j."/>
            <person name="Kim M.-K."/>
            <person name="Lim S.-Y."/>
        </authorList>
    </citation>
    <scope>NUCLEOTIDE SEQUENCE [LARGE SCALE GENOMIC DNA]</scope>
    <source>
        <strain evidence="10 11">DY53</strain>
    </source>
</reference>
<dbReference type="EMBL" id="CP007145">
    <property type="protein sequence ID" value="AHJ96184.1"/>
    <property type="molecule type" value="Genomic_DNA"/>
</dbReference>
<dbReference type="PATRIC" id="fig|1227739.3.peg.847"/>
<dbReference type="Gene3D" id="3.40.50.150">
    <property type="entry name" value="Vaccinia Virus protein VP39"/>
    <property type="match status" value="1"/>
</dbReference>
<sequence>MDVIGVDMTEEQLDVARGHIGAHITRFGYAAPNVEFRHGYIEDMATAGLPDNSVDVVVSNCVLNLSTDEEATYREIFRVLRLRGELHIADVFADQRVPVARHQDPVLYGECLNGALYTEDFRRLLHRIGVRDYRLTSSRRLTIDNPGIEVKVGNIGFYSLTVRAFKLDLEDRCEDFG</sequence>
<dbReference type="SUPFAM" id="SSF53335">
    <property type="entry name" value="S-adenosyl-L-methionine-dependent methyltransferases"/>
    <property type="match status" value="1"/>
</dbReference>
<proteinExistence type="inferred from homology"/>
<dbReference type="STRING" id="1227739.Hsw_0589"/>
<keyword evidence="10" id="KW-0489">Methyltransferase</keyword>
<evidence type="ECO:0000256" key="7">
    <source>
        <dbReference type="ARBA" id="ARBA00047943"/>
    </source>
</evidence>
<dbReference type="GO" id="GO:0032259">
    <property type="term" value="P:methylation"/>
    <property type="evidence" value="ECO:0007669"/>
    <property type="project" value="UniProtKB-KW"/>
</dbReference>
<evidence type="ECO:0000256" key="4">
    <source>
        <dbReference type="ARBA" id="ARBA00034521"/>
    </source>
</evidence>
<keyword evidence="11" id="KW-1185">Reference proteome</keyword>
<evidence type="ECO:0000313" key="11">
    <source>
        <dbReference type="Proteomes" id="UP000019423"/>
    </source>
</evidence>
<dbReference type="HOGENOM" id="CLU_052868_0_0_10"/>
<dbReference type="CDD" id="cd02440">
    <property type="entry name" value="AdoMet_MTases"/>
    <property type="match status" value="1"/>
</dbReference>
<evidence type="ECO:0000256" key="2">
    <source>
        <dbReference type="ARBA" id="ARBA00022691"/>
    </source>
</evidence>
<dbReference type="KEGG" id="hsw:Hsw_0589"/>
<evidence type="ECO:0000256" key="3">
    <source>
        <dbReference type="ARBA" id="ARBA00034487"/>
    </source>
</evidence>
<evidence type="ECO:0000256" key="5">
    <source>
        <dbReference type="ARBA" id="ARBA00034545"/>
    </source>
</evidence>
<evidence type="ECO:0000256" key="6">
    <source>
        <dbReference type="ARBA" id="ARBA00047941"/>
    </source>
</evidence>
<name>W8ESQ2_9BACT</name>
<evidence type="ECO:0000313" key="10">
    <source>
        <dbReference type="EMBL" id="AHJ96184.1"/>
    </source>
</evidence>
<dbReference type="PANTHER" id="PTHR43675">
    <property type="entry name" value="ARSENITE METHYLTRANSFERASE"/>
    <property type="match status" value="1"/>
</dbReference>
<protein>
    <recommendedName>
        <fullName evidence="5">Arsenite methyltransferase</fullName>
        <ecNumber evidence="4">2.1.1.137</ecNumber>
    </recommendedName>
</protein>
<keyword evidence="1 10" id="KW-0808">Transferase</keyword>
<dbReference type="Pfam" id="PF13847">
    <property type="entry name" value="Methyltransf_31"/>
    <property type="match status" value="1"/>
</dbReference>
<dbReference type="eggNOG" id="COG2226">
    <property type="taxonomic scope" value="Bacteria"/>
</dbReference>
<dbReference type="EC" id="2.1.1.137" evidence="4"/>
<dbReference type="Proteomes" id="UP000019423">
    <property type="component" value="Chromosome"/>
</dbReference>
<dbReference type="GO" id="GO:0030791">
    <property type="term" value="F:arsenite methyltransferase activity"/>
    <property type="evidence" value="ECO:0007669"/>
    <property type="project" value="UniProtKB-EC"/>
</dbReference>